<dbReference type="STRING" id="67365.GCA_001704635_01795"/>
<dbReference type="GeneID" id="96746724"/>
<evidence type="ECO:0000313" key="1">
    <source>
        <dbReference type="EMBL" id="OMI34352.1"/>
    </source>
</evidence>
<comment type="caution">
    <text evidence="1">The sequence shown here is derived from an EMBL/GenBank/DDBJ whole genome shotgun (WGS) entry which is preliminary data.</text>
</comment>
<protein>
    <submittedName>
        <fullName evidence="1">Uncharacterized protein</fullName>
    </submittedName>
</protein>
<organism evidence="1 2">
    <name type="scientific">Streptomyces sparsogenes DSM 40356</name>
    <dbReference type="NCBI Taxonomy" id="1331668"/>
    <lineage>
        <taxon>Bacteria</taxon>
        <taxon>Bacillati</taxon>
        <taxon>Actinomycetota</taxon>
        <taxon>Actinomycetes</taxon>
        <taxon>Kitasatosporales</taxon>
        <taxon>Streptomycetaceae</taxon>
        <taxon>Streptomyces</taxon>
    </lineage>
</organism>
<dbReference type="EMBL" id="ASQP01000469">
    <property type="protein sequence ID" value="OMI34352.1"/>
    <property type="molecule type" value="Genomic_DNA"/>
</dbReference>
<dbReference type="Proteomes" id="UP000186168">
    <property type="component" value="Unassembled WGS sequence"/>
</dbReference>
<reference evidence="1 2" key="1">
    <citation type="submission" date="2013-05" db="EMBL/GenBank/DDBJ databases">
        <title>Genome sequence of Streptomyces sparsogenes DSM 40356.</title>
        <authorList>
            <person name="Coyne S."/>
            <person name="Seebeck F.P."/>
        </authorList>
    </citation>
    <scope>NUCLEOTIDE SEQUENCE [LARGE SCALE GENOMIC DNA]</scope>
    <source>
        <strain evidence="1 2">DSM 40356</strain>
    </source>
</reference>
<name>A0A1R1S815_9ACTN</name>
<dbReference type="AlphaFoldDB" id="A0A1R1S815"/>
<keyword evidence="2" id="KW-1185">Reference proteome</keyword>
<evidence type="ECO:0000313" key="2">
    <source>
        <dbReference type="Proteomes" id="UP000186168"/>
    </source>
</evidence>
<gene>
    <name evidence="1" type="ORF">SPAR_36251</name>
</gene>
<dbReference type="RefSeq" id="WP_065966641.1">
    <property type="nucleotide sequence ID" value="NZ_ASQP01000469.1"/>
</dbReference>
<sequence>MTTPKGHCQVCGRPYRLKSDGTVRSHWARNPDGTAAAGLKDCGGVGEPPAEALNRALTEAHTRTVADLGQVLDVEAGLAEILNRSNDNKEKP</sequence>
<proteinExistence type="predicted"/>
<accession>A0A1R1S815</accession>